<dbReference type="Pfam" id="PF00589">
    <property type="entry name" value="Phage_integrase"/>
    <property type="match status" value="1"/>
</dbReference>
<dbReference type="GO" id="GO:0015074">
    <property type="term" value="P:DNA integration"/>
    <property type="evidence" value="ECO:0007669"/>
    <property type="project" value="UniProtKB-KW"/>
</dbReference>
<dbReference type="InterPro" id="IPR011010">
    <property type="entry name" value="DNA_brk_join_enz"/>
</dbReference>
<dbReference type="PROSITE" id="PS51898">
    <property type="entry name" value="TYR_RECOMBINASE"/>
    <property type="match status" value="1"/>
</dbReference>
<evidence type="ECO:0000313" key="8">
    <source>
        <dbReference type="EMBL" id="GER87675.1"/>
    </source>
</evidence>
<keyword evidence="4" id="KW-0233">DNA recombination</keyword>
<comment type="caution">
    <text evidence="8">The sequence shown here is derived from an EMBL/GenBank/DDBJ whole genome shotgun (WGS) entry which is preliminary data.</text>
</comment>
<dbReference type="PROSITE" id="PS51900">
    <property type="entry name" value="CB"/>
    <property type="match status" value="1"/>
</dbReference>
<dbReference type="Gene3D" id="1.10.150.130">
    <property type="match status" value="1"/>
</dbReference>
<dbReference type="Gene3D" id="1.10.443.10">
    <property type="entry name" value="Intergrase catalytic core"/>
    <property type="match status" value="1"/>
</dbReference>
<keyword evidence="2" id="KW-0229">DNA integration</keyword>
<keyword evidence="3 5" id="KW-0238">DNA-binding</keyword>
<evidence type="ECO:0000256" key="3">
    <source>
        <dbReference type="ARBA" id="ARBA00023125"/>
    </source>
</evidence>
<dbReference type="Pfam" id="PF14659">
    <property type="entry name" value="Phage_int_SAM_3"/>
    <property type="match status" value="1"/>
</dbReference>
<comment type="similarity">
    <text evidence="1">Belongs to the 'phage' integrase family.</text>
</comment>
<keyword evidence="9" id="KW-1185">Reference proteome</keyword>
<gene>
    <name evidence="8" type="ORF">KDW_18370</name>
</gene>
<evidence type="ECO:0000256" key="2">
    <source>
        <dbReference type="ARBA" id="ARBA00022908"/>
    </source>
</evidence>
<dbReference type="InterPro" id="IPR050808">
    <property type="entry name" value="Phage_Integrase"/>
</dbReference>
<dbReference type="RefSeq" id="WP_162005068.1">
    <property type="nucleotide sequence ID" value="NZ_BKZW01000001.1"/>
</dbReference>
<evidence type="ECO:0000259" key="7">
    <source>
        <dbReference type="PROSITE" id="PS51900"/>
    </source>
</evidence>
<reference evidence="8 9" key="1">
    <citation type="submission" date="2019-10" db="EMBL/GenBank/DDBJ databases">
        <title>Dictyobacter vulcani sp. nov., within the class Ktedonobacteria, isolated from soil of volcanic Mt. Zao.</title>
        <authorList>
            <person name="Zheng Y."/>
            <person name="Wang C.M."/>
            <person name="Sakai Y."/>
            <person name="Abe K."/>
            <person name="Yokota A."/>
            <person name="Yabe S."/>
        </authorList>
    </citation>
    <scope>NUCLEOTIDE SEQUENCE [LARGE SCALE GENOMIC DNA]</scope>
    <source>
        <strain evidence="8 9">W12</strain>
    </source>
</reference>
<dbReference type="InterPro" id="IPR004107">
    <property type="entry name" value="Integrase_SAM-like_N"/>
</dbReference>
<feature type="domain" description="Core-binding (CB)" evidence="7">
    <location>
        <begin position="68"/>
        <end position="151"/>
    </location>
</feature>
<evidence type="ECO:0000313" key="9">
    <source>
        <dbReference type="Proteomes" id="UP000326912"/>
    </source>
</evidence>
<evidence type="ECO:0000259" key="6">
    <source>
        <dbReference type="PROSITE" id="PS51898"/>
    </source>
</evidence>
<evidence type="ECO:0000256" key="5">
    <source>
        <dbReference type="PROSITE-ProRule" id="PRU01248"/>
    </source>
</evidence>
<dbReference type="AlphaFoldDB" id="A0A5J4KIR5"/>
<sequence>MARQRKKSVRGGGSVFQRKDGRWEAKFKVEETGKYKSLYASTEKGAYKLLEEAKLQQRQGTLATGPDHTLKDFLVYWLEDVEKPTVEVSTYIGNRIVIHKHLVPGLGHIKLQKLTARQLQSFYALRLKEGMAASRVVRLNSVLHKALNHARRLKLVGVNVSEDVELPRPVKYKGQVLDAQQAKILLQVASERDLEALLALAVVAAMRQGEILGLHWSNVDFTKGQLHIVGSMNYYSGYGFVEGKGKTQNSIRVIKLPSFLLDLLKKHRTRQLEKKLSAGSTWIDRDLVFCGANGDFIRRTTLLYHMKKLLKDAELPDIRFHDLRHSAATILIAMGVPANVVKELLGHADIRTTLGTYGHVLPSMAQDATDKMDGLYGE</sequence>
<organism evidence="8 9">
    <name type="scientific">Dictyobacter vulcani</name>
    <dbReference type="NCBI Taxonomy" id="2607529"/>
    <lineage>
        <taxon>Bacteria</taxon>
        <taxon>Bacillati</taxon>
        <taxon>Chloroflexota</taxon>
        <taxon>Ktedonobacteria</taxon>
        <taxon>Ktedonobacterales</taxon>
        <taxon>Dictyobacteraceae</taxon>
        <taxon>Dictyobacter</taxon>
    </lineage>
</organism>
<dbReference type="CDD" id="cd01189">
    <property type="entry name" value="INT_ICEBs1_C_like"/>
    <property type="match status" value="1"/>
</dbReference>
<protein>
    <submittedName>
        <fullName evidence="8">Site-specific integrase</fullName>
    </submittedName>
</protein>
<evidence type="ECO:0000256" key="4">
    <source>
        <dbReference type="ARBA" id="ARBA00023172"/>
    </source>
</evidence>
<proteinExistence type="inferred from homology"/>
<dbReference type="InterPro" id="IPR002104">
    <property type="entry name" value="Integrase_catalytic"/>
</dbReference>
<dbReference type="InterPro" id="IPR044068">
    <property type="entry name" value="CB"/>
</dbReference>
<dbReference type="InterPro" id="IPR010998">
    <property type="entry name" value="Integrase_recombinase_N"/>
</dbReference>
<dbReference type="GO" id="GO:0003677">
    <property type="term" value="F:DNA binding"/>
    <property type="evidence" value="ECO:0007669"/>
    <property type="project" value="UniProtKB-UniRule"/>
</dbReference>
<dbReference type="EMBL" id="BKZW01000001">
    <property type="protein sequence ID" value="GER87675.1"/>
    <property type="molecule type" value="Genomic_DNA"/>
</dbReference>
<dbReference type="PANTHER" id="PTHR30629:SF2">
    <property type="entry name" value="PROPHAGE INTEGRASE INTS-RELATED"/>
    <property type="match status" value="1"/>
</dbReference>
<dbReference type="Proteomes" id="UP000326912">
    <property type="component" value="Unassembled WGS sequence"/>
</dbReference>
<dbReference type="PANTHER" id="PTHR30629">
    <property type="entry name" value="PROPHAGE INTEGRASE"/>
    <property type="match status" value="1"/>
</dbReference>
<name>A0A5J4KIR5_9CHLR</name>
<evidence type="ECO:0000256" key="1">
    <source>
        <dbReference type="ARBA" id="ARBA00008857"/>
    </source>
</evidence>
<feature type="domain" description="Tyr recombinase" evidence="6">
    <location>
        <begin position="172"/>
        <end position="370"/>
    </location>
</feature>
<accession>A0A5J4KIR5</accession>
<dbReference type="GO" id="GO:0006310">
    <property type="term" value="P:DNA recombination"/>
    <property type="evidence" value="ECO:0007669"/>
    <property type="project" value="UniProtKB-KW"/>
</dbReference>
<dbReference type="InterPro" id="IPR013762">
    <property type="entry name" value="Integrase-like_cat_sf"/>
</dbReference>
<dbReference type="SUPFAM" id="SSF56349">
    <property type="entry name" value="DNA breaking-rejoining enzymes"/>
    <property type="match status" value="1"/>
</dbReference>